<evidence type="ECO:0000313" key="11">
    <source>
        <dbReference type="EMBL" id="PAA67453.1"/>
    </source>
</evidence>
<sequence length="330" mass="36273">MSEFSLLLANNVNRNNITKYDCRSQQQLPLQQPAYTIQQITPCPFVGPQLDESALHFTNRVWMMLTEQLNQTQAQQPQSQVTSGTVTPACAPTRSGCSKPSAASSPKGQSTSNSSNSSSSRSQNRLHVSNIPFKFRESDLRQMLGPFGDIEDVEIIYNDRGSKGFGFVTFLNSCDADEAREKLNGVVINGRRIEVNYATAKPTTRKKESSDTPLNGVNFHSAGGNLLTLSAQQQIPAQLLMQHYHSSPYQQLAAQQQQQQQVFQFQALQHQMLPPPLPQSMLQLPPSQPLPVYLATGGQDHLTAAYLGAAAAAAGGAVHQQRFLPFMPQF</sequence>
<dbReference type="Pfam" id="PF00076">
    <property type="entry name" value="RRM_1"/>
    <property type="match status" value="1"/>
</dbReference>
<dbReference type="STRING" id="282301.A0A267F132"/>
<evidence type="ECO:0000256" key="5">
    <source>
        <dbReference type="ARBA" id="ARBA00022884"/>
    </source>
</evidence>
<protein>
    <recommendedName>
        <fullName evidence="10">RRM domain-containing protein</fullName>
    </recommendedName>
</protein>
<dbReference type="PANTHER" id="PTHR15597">
    <property type="entry name" value="ATAXIN 2-BINDING PROTEIN 1-RELATED"/>
    <property type="match status" value="1"/>
</dbReference>
<dbReference type="AlphaFoldDB" id="A0A267F132"/>
<dbReference type="PROSITE" id="PS50102">
    <property type="entry name" value="RRM"/>
    <property type="match status" value="1"/>
</dbReference>
<dbReference type="SUPFAM" id="SSF54928">
    <property type="entry name" value="RNA-binding domain, RBD"/>
    <property type="match status" value="1"/>
</dbReference>
<dbReference type="Proteomes" id="UP000215902">
    <property type="component" value="Unassembled WGS sequence"/>
</dbReference>
<evidence type="ECO:0000256" key="4">
    <source>
        <dbReference type="ARBA" id="ARBA00022664"/>
    </source>
</evidence>
<dbReference type="InterPro" id="IPR035979">
    <property type="entry name" value="RBD_domain_sf"/>
</dbReference>
<dbReference type="InterPro" id="IPR034237">
    <property type="entry name" value="FOX1_RRM"/>
</dbReference>
<dbReference type="InterPro" id="IPR047131">
    <property type="entry name" value="RBFOX1-like"/>
</dbReference>
<dbReference type="CDD" id="cd12407">
    <property type="entry name" value="RRM_FOX1_like"/>
    <property type="match status" value="1"/>
</dbReference>
<dbReference type="FunFam" id="3.30.70.330:FF:000375">
    <property type="entry name" value="RNA binding fox-1 homolog 1"/>
    <property type="match status" value="1"/>
</dbReference>
<dbReference type="SMART" id="SM00360">
    <property type="entry name" value="RRM"/>
    <property type="match status" value="1"/>
</dbReference>
<feature type="domain" description="RRM" evidence="10">
    <location>
        <begin position="124"/>
        <end position="200"/>
    </location>
</feature>
<organism evidence="11 13">
    <name type="scientific">Macrostomum lignano</name>
    <dbReference type="NCBI Taxonomy" id="282301"/>
    <lineage>
        <taxon>Eukaryota</taxon>
        <taxon>Metazoa</taxon>
        <taxon>Spiralia</taxon>
        <taxon>Lophotrochozoa</taxon>
        <taxon>Platyhelminthes</taxon>
        <taxon>Rhabditophora</taxon>
        <taxon>Macrostomorpha</taxon>
        <taxon>Macrostomida</taxon>
        <taxon>Macrostomidae</taxon>
        <taxon>Macrostomum</taxon>
    </lineage>
</organism>
<feature type="region of interest" description="Disordered" evidence="9">
    <location>
        <begin position="73"/>
        <end position="125"/>
    </location>
</feature>
<keyword evidence="3" id="KW-0963">Cytoplasm</keyword>
<dbReference type="GO" id="GO:0008380">
    <property type="term" value="P:RNA splicing"/>
    <property type="evidence" value="ECO:0007669"/>
    <property type="project" value="UniProtKB-KW"/>
</dbReference>
<gene>
    <name evidence="12" type="ORF">BOX15_Mlig005638g1</name>
    <name evidence="11" type="ORF">BOX15_Mlig009992g1</name>
</gene>
<evidence type="ECO:0000313" key="12">
    <source>
        <dbReference type="EMBL" id="PAA76044.1"/>
    </source>
</evidence>
<evidence type="ECO:0000256" key="7">
    <source>
        <dbReference type="ARBA" id="ARBA00023242"/>
    </source>
</evidence>
<comment type="caution">
    <text evidence="11">The sequence shown here is derived from an EMBL/GenBank/DDBJ whole genome shotgun (WGS) entry which is preliminary data.</text>
</comment>
<feature type="compositionally biased region" description="Low complexity" evidence="9">
    <location>
        <begin position="104"/>
        <end position="122"/>
    </location>
</feature>
<dbReference type="GO" id="GO:0005634">
    <property type="term" value="C:nucleus"/>
    <property type="evidence" value="ECO:0007669"/>
    <property type="project" value="UniProtKB-SubCell"/>
</dbReference>
<evidence type="ECO:0000256" key="9">
    <source>
        <dbReference type="SAM" id="MobiDB-lite"/>
    </source>
</evidence>
<evidence type="ECO:0000256" key="8">
    <source>
        <dbReference type="PROSITE-ProRule" id="PRU00176"/>
    </source>
</evidence>
<keyword evidence="5 8" id="KW-0694">RNA-binding</keyword>
<keyword evidence="6" id="KW-0508">mRNA splicing</keyword>
<dbReference type="GO" id="GO:0006397">
    <property type="term" value="P:mRNA processing"/>
    <property type="evidence" value="ECO:0007669"/>
    <property type="project" value="UniProtKB-KW"/>
</dbReference>
<dbReference type="EMBL" id="NIVC01000845">
    <property type="protein sequence ID" value="PAA76044.1"/>
    <property type="molecule type" value="Genomic_DNA"/>
</dbReference>
<accession>A0A267F132</accession>
<evidence type="ECO:0000256" key="3">
    <source>
        <dbReference type="ARBA" id="ARBA00022490"/>
    </source>
</evidence>
<dbReference type="EMBL" id="NIVC01001482">
    <property type="protein sequence ID" value="PAA67453.1"/>
    <property type="molecule type" value="Genomic_DNA"/>
</dbReference>
<dbReference type="GO" id="GO:0007399">
    <property type="term" value="P:nervous system development"/>
    <property type="evidence" value="ECO:0007669"/>
    <property type="project" value="InterPro"/>
</dbReference>
<evidence type="ECO:0000256" key="2">
    <source>
        <dbReference type="ARBA" id="ARBA00004496"/>
    </source>
</evidence>
<evidence type="ECO:0000259" key="10">
    <source>
        <dbReference type="PROSITE" id="PS50102"/>
    </source>
</evidence>
<dbReference type="Gene3D" id="3.30.70.330">
    <property type="match status" value="1"/>
</dbReference>
<keyword evidence="7" id="KW-0539">Nucleus</keyword>
<dbReference type="InterPro" id="IPR012677">
    <property type="entry name" value="Nucleotide-bd_a/b_plait_sf"/>
</dbReference>
<dbReference type="InterPro" id="IPR000504">
    <property type="entry name" value="RRM_dom"/>
</dbReference>
<dbReference type="OrthoDB" id="5382468at2759"/>
<reference evidence="11 13" key="1">
    <citation type="submission" date="2017-06" db="EMBL/GenBank/DDBJ databases">
        <title>A platform for efficient transgenesis in Macrostomum lignano, a flatworm model organism for stem cell research.</title>
        <authorList>
            <person name="Berezikov E."/>
        </authorList>
    </citation>
    <scope>NUCLEOTIDE SEQUENCE [LARGE SCALE GENOMIC DNA]</scope>
    <source>
        <strain evidence="11">DV1</strain>
        <tissue evidence="11">Whole organism</tissue>
    </source>
</reference>
<keyword evidence="13" id="KW-1185">Reference proteome</keyword>
<evidence type="ECO:0000313" key="13">
    <source>
        <dbReference type="Proteomes" id="UP000215902"/>
    </source>
</evidence>
<evidence type="ECO:0000256" key="6">
    <source>
        <dbReference type="ARBA" id="ARBA00023187"/>
    </source>
</evidence>
<dbReference type="GO" id="GO:0000381">
    <property type="term" value="P:regulation of alternative mRNA splicing, via spliceosome"/>
    <property type="evidence" value="ECO:0007669"/>
    <property type="project" value="InterPro"/>
</dbReference>
<keyword evidence="4" id="KW-0507">mRNA processing</keyword>
<dbReference type="PANTHER" id="PTHR15597:SF22">
    <property type="entry name" value="RNA-BINDING FOX PROTEIN 1, ISOFORM H"/>
    <property type="match status" value="1"/>
</dbReference>
<proteinExistence type="predicted"/>
<dbReference type="GO" id="GO:0003729">
    <property type="term" value="F:mRNA binding"/>
    <property type="evidence" value="ECO:0007669"/>
    <property type="project" value="TreeGrafter"/>
</dbReference>
<evidence type="ECO:0000256" key="1">
    <source>
        <dbReference type="ARBA" id="ARBA00004123"/>
    </source>
</evidence>
<dbReference type="GO" id="GO:0005737">
    <property type="term" value="C:cytoplasm"/>
    <property type="evidence" value="ECO:0007669"/>
    <property type="project" value="UniProtKB-SubCell"/>
</dbReference>
<comment type="subcellular location">
    <subcellularLocation>
        <location evidence="2">Cytoplasm</location>
    </subcellularLocation>
    <subcellularLocation>
        <location evidence="1">Nucleus</location>
    </subcellularLocation>
</comment>
<name>A0A267F132_9PLAT</name>